<evidence type="ECO:0000313" key="3">
    <source>
        <dbReference type="EMBL" id="MDP4545629.1"/>
    </source>
</evidence>
<organism evidence="3 4">
    <name type="scientific">Psychrobacter faecalis</name>
    <dbReference type="NCBI Taxonomy" id="180588"/>
    <lineage>
        <taxon>Bacteria</taxon>
        <taxon>Pseudomonadati</taxon>
        <taxon>Pseudomonadota</taxon>
        <taxon>Gammaproteobacteria</taxon>
        <taxon>Moraxellales</taxon>
        <taxon>Moraxellaceae</taxon>
        <taxon>Psychrobacter</taxon>
    </lineage>
</organism>
<accession>A0ABT9HIL7</accession>
<keyword evidence="1" id="KW-0812">Transmembrane</keyword>
<dbReference type="RefSeq" id="WP_201541139.1">
    <property type="nucleotide sequence ID" value="NZ_CAJGYS010000001.1"/>
</dbReference>
<dbReference type="Pfam" id="PF04982">
    <property type="entry name" value="TM_HPP"/>
    <property type="match status" value="1"/>
</dbReference>
<feature type="transmembrane region" description="Helical" evidence="1">
    <location>
        <begin position="138"/>
        <end position="160"/>
    </location>
</feature>
<feature type="transmembrane region" description="Helical" evidence="1">
    <location>
        <begin position="21"/>
        <end position="45"/>
    </location>
</feature>
<dbReference type="PANTHER" id="PTHR33741">
    <property type="entry name" value="TRANSMEMBRANE PROTEIN DDB_G0269096-RELATED"/>
    <property type="match status" value="1"/>
</dbReference>
<keyword evidence="1" id="KW-0472">Membrane</keyword>
<dbReference type="InterPro" id="IPR007065">
    <property type="entry name" value="HPP"/>
</dbReference>
<proteinExistence type="predicted"/>
<dbReference type="Proteomes" id="UP001228171">
    <property type="component" value="Unassembled WGS sequence"/>
</dbReference>
<comment type="caution">
    <text evidence="3">The sequence shown here is derived from an EMBL/GenBank/DDBJ whole genome shotgun (WGS) entry which is preliminary data.</text>
</comment>
<evidence type="ECO:0000259" key="2">
    <source>
        <dbReference type="Pfam" id="PF04982"/>
    </source>
</evidence>
<name>A0ABT9HIL7_9GAMM</name>
<dbReference type="PANTHER" id="PTHR33741:SF5">
    <property type="entry name" value="TRANSMEMBRANE PROTEIN DDB_G0269096-RELATED"/>
    <property type="match status" value="1"/>
</dbReference>
<keyword evidence="4" id="KW-1185">Reference proteome</keyword>
<keyword evidence="1" id="KW-1133">Transmembrane helix</keyword>
<gene>
    <name evidence="3" type="ORF">Q8P09_11140</name>
</gene>
<protein>
    <submittedName>
        <fullName evidence="3">HPP family protein</fullName>
    </submittedName>
</protein>
<evidence type="ECO:0000256" key="1">
    <source>
        <dbReference type="SAM" id="Phobius"/>
    </source>
</evidence>
<feature type="domain" description="HPP transmembrane region" evidence="2">
    <location>
        <begin position="21"/>
        <end position="170"/>
    </location>
</feature>
<dbReference type="EMBL" id="JAVAJI010000021">
    <property type="protein sequence ID" value="MDP4545629.1"/>
    <property type="molecule type" value="Genomic_DNA"/>
</dbReference>
<sequence length="173" mass="18763">MFVDKIFSLNKMQGKTDDCPQRLPLIIIALAWAGGTFATAILALLGSWQNVAMILGSFGASCLLIFAYPESPFAQPRNIVGGHLITTFTGLSFLTLFGIEWWSLSLAVGTAIALMLLLRVPHPPAGSNPLIVMLGGVNWHFLVTPTLIGALALVAVALIYNNIGRGRHYPRYW</sequence>
<evidence type="ECO:0000313" key="4">
    <source>
        <dbReference type="Proteomes" id="UP001228171"/>
    </source>
</evidence>
<reference evidence="3 4" key="1">
    <citation type="submission" date="2023-08" db="EMBL/GenBank/DDBJ databases">
        <authorList>
            <person name="Kumar R."/>
        </authorList>
    </citation>
    <scope>NUCLEOTIDE SEQUENCE [LARGE SCALE GENOMIC DNA]</scope>
    <source>
        <strain evidence="3 4">LUR13</strain>
    </source>
</reference>
<feature type="transmembrane region" description="Helical" evidence="1">
    <location>
        <begin position="51"/>
        <end position="69"/>
    </location>
</feature>
<feature type="transmembrane region" description="Helical" evidence="1">
    <location>
        <begin position="90"/>
        <end position="118"/>
    </location>
</feature>
<dbReference type="InterPro" id="IPR058581">
    <property type="entry name" value="TM_HPP"/>
</dbReference>